<evidence type="ECO:0000256" key="1">
    <source>
        <dbReference type="SAM" id="MobiDB-lite"/>
    </source>
</evidence>
<accession>A0ABT3L2S3</accession>
<dbReference type="InterPro" id="IPR010004">
    <property type="entry name" value="Uncharacterised_Ycf66"/>
</dbReference>
<keyword evidence="4" id="KW-1185">Reference proteome</keyword>
<reference evidence="3 4" key="1">
    <citation type="submission" date="2021-08" db="EMBL/GenBank/DDBJ databases">
        <title>Draft genome sequence of Spirulina subsalsa with high tolerance to salinity and hype-accumulation of phycocyanin.</title>
        <authorList>
            <person name="Pei H."/>
            <person name="Jiang L."/>
        </authorList>
    </citation>
    <scope>NUCLEOTIDE SEQUENCE [LARGE SCALE GENOMIC DNA]</scope>
    <source>
        <strain evidence="3 4">FACHB-351</strain>
    </source>
</reference>
<keyword evidence="2" id="KW-0472">Membrane</keyword>
<keyword evidence="2" id="KW-1133">Transmembrane helix</keyword>
<sequence length="320" mass="36610">MVNFGWNSASILGLFLAVAGAGLYFLRSVRPELSRDYDIFFSAVGLACGIILLTQGWRLDPILQFGQFLLALSTVFFAFETIRLRGLATEQAKRSTPVVDEDRPVSRSYQAYREPDYDQIEAYAEERYTNPRQLRGTKDSRSSRREAYEAEPPRSRRSRPSERPSAERPSAERPSAERPSAERRSRRSSRPTPPSSERYSPTDPYTDPYSSTDSYDAWGDDYGSSEGAYSARRPRRSPTDEPPTERSRSSRSSSNRESGSRRYQDEEPAPYVDYVDYQPYDSTEDDYSESGEDRDSGEFSGYDEERDNRQEPRTGGNFDY</sequence>
<feature type="compositionally biased region" description="Low complexity" evidence="1">
    <location>
        <begin position="270"/>
        <end position="281"/>
    </location>
</feature>
<dbReference type="EMBL" id="JAIHOM010000021">
    <property type="protein sequence ID" value="MCW6035801.1"/>
    <property type="molecule type" value="Genomic_DNA"/>
</dbReference>
<dbReference type="Pfam" id="PF07444">
    <property type="entry name" value="Ycf66_N"/>
    <property type="match status" value="1"/>
</dbReference>
<feature type="compositionally biased region" description="Basic and acidic residues" evidence="1">
    <location>
        <begin position="136"/>
        <end position="183"/>
    </location>
</feature>
<feature type="transmembrane region" description="Helical" evidence="2">
    <location>
        <begin position="6"/>
        <end position="26"/>
    </location>
</feature>
<evidence type="ECO:0000313" key="4">
    <source>
        <dbReference type="Proteomes" id="UP001526426"/>
    </source>
</evidence>
<name>A0ABT3L2S3_9CYAN</name>
<comment type="caution">
    <text evidence="3">The sequence shown here is derived from an EMBL/GenBank/DDBJ whole genome shotgun (WGS) entry which is preliminary data.</text>
</comment>
<organism evidence="3 4">
    <name type="scientific">Spirulina subsalsa FACHB-351</name>
    <dbReference type="NCBI Taxonomy" id="234711"/>
    <lineage>
        <taxon>Bacteria</taxon>
        <taxon>Bacillati</taxon>
        <taxon>Cyanobacteriota</taxon>
        <taxon>Cyanophyceae</taxon>
        <taxon>Spirulinales</taxon>
        <taxon>Spirulinaceae</taxon>
        <taxon>Spirulina</taxon>
    </lineage>
</organism>
<dbReference type="RefSeq" id="WP_265263516.1">
    <property type="nucleotide sequence ID" value="NZ_JAIHOM010000021.1"/>
</dbReference>
<dbReference type="Proteomes" id="UP001526426">
    <property type="component" value="Unassembled WGS sequence"/>
</dbReference>
<feature type="transmembrane region" description="Helical" evidence="2">
    <location>
        <begin position="62"/>
        <end position="79"/>
    </location>
</feature>
<gene>
    <name evidence="3" type="ORF">K4A83_05870</name>
</gene>
<feature type="transmembrane region" description="Helical" evidence="2">
    <location>
        <begin position="38"/>
        <end position="56"/>
    </location>
</feature>
<protein>
    <submittedName>
        <fullName evidence="3">Ycf66 family protein</fullName>
    </submittedName>
</protein>
<evidence type="ECO:0000313" key="3">
    <source>
        <dbReference type="EMBL" id="MCW6035801.1"/>
    </source>
</evidence>
<feature type="region of interest" description="Disordered" evidence="1">
    <location>
        <begin position="124"/>
        <end position="320"/>
    </location>
</feature>
<evidence type="ECO:0000256" key="2">
    <source>
        <dbReference type="SAM" id="Phobius"/>
    </source>
</evidence>
<keyword evidence="2" id="KW-0812">Transmembrane</keyword>
<proteinExistence type="predicted"/>
<feature type="compositionally biased region" description="Basic and acidic residues" evidence="1">
    <location>
        <begin position="237"/>
        <end position="248"/>
    </location>
</feature>